<reference evidence="4 5" key="1">
    <citation type="submission" date="2019-08" db="EMBL/GenBank/DDBJ databases">
        <title>Deep-cultivation of Planctomycetes and their phenomic and genomic characterization uncovers novel biology.</title>
        <authorList>
            <person name="Wiegand S."/>
            <person name="Jogler M."/>
            <person name="Boedeker C."/>
            <person name="Pinto D."/>
            <person name="Vollmers J."/>
            <person name="Rivas-Marin E."/>
            <person name="Kohn T."/>
            <person name="Peeters S.H."/>
            <person name="Heuer A."/>
            <person name="Rast P."/>
            <person name="Oberbeckmann S."/>
            <person name="Bunk B."/>
            <person name="Jeske O."/>
            <person name="Meyerdierks A."/>
            <person name="Storesund J.E."/>
            <person name="Kallscheuer N."/>
            <person name="Luecker S."/>
            <person name="Lage O.M."/>
            <person name="Pohl T."/>
            <person name="Merkel B.J."/>
            <person name="Hornburger P."/>
            <person name="Mueller R.-W."/>
            <person name="Bruemmer F."/>
            <person name="Labrenz M."/>
            <person name="Spormann A.M."/>
            <person name="Op den Camp H."/>
            <person name="Overmann J."/>
            <person name="Amann R."/>
            <person name="Jetten M.S.M."/>
            <person name="Mascher T."/>
            <person name="Medema M.H."/>
            <person name="Devos D.P."/>
            <person name="Kaster A.-K."/>
            <person name="Ovreas L."/>
            <person name="Rohde M."/>
            <person name="Galperin M.Y."/>
            <person name="Jogler C."/>
        </authorList>
    </citation>
    <scope>NUCLEOTIDE SEQUENCE [LARGE SCALE GENOMIC DNA]</scope>
    <source>
        <strain evidence="4 5">OJF2</strain>
    </source>
</reference>
<evidence type="ECO:0000259" key="3">
    <source>
        <dbReference type="Pfam" id="PF05569"/>
    </source>
</evidence>
<dbReference type="PANTHER" id="PTHR34978:SF3">
    <property type="entry name" value="SLR0241 PROTEIN"/>
    <property type="match status" value="1"/>
</dbReference>
<evidence type="ECO:0000256" key="2">
    <source>
        <dbReference type="SAM" id="Phobius"/>
    </source>
</evidence>
<feature type="region of interest" description="Disordered" evidence="1">
    <location>
        <begin position="520"/>
        <end position="545"/>
    </location>
</feature>
<feature type="transmembrane region" description="Helical" evidence="2">
    <location>
        <begin position="54"/>
        <end position="75"/>
    </location>
</feature>
<feature type="domain" description="Peptidase M56" evidence="3">
    <location>
        <begin position="140"/>
        <end position="288"/>
    </location>
</feature>
<feature type="transmembrane region" description="Helical" evidence="2">
    <location>
        <begin position="16"/>
        <end position="42"/>
    </location>
</feature>
<dbReference type="Proteomes" id="UP000324233">
    <property type="component" value="Chromosome"/>
</dbReference>
<organism evidence="4 5">
    <name type="scientific">Aquisphaera giovannonii</name>
    <dbReference type="NCBI Taxonomy" id="406548"/>
    <lineage>
        <taxon>Bacteria</taxon>
        <taxon>Pseudomonadati</taxon>
        <taxon>Planctomycetota</taxon>
        <taxon>Planctomycetia</taxon>
        <taxon>Isosphaerales</taxon>
        <taxon>Isosphaeraceae</taxon>
        <taxon>Aquisphaera</taxon>
    </lineage>
</organism>
<dbReference type="Pfam" id="PF05569">
    <property type="entry name" value="Peptidase_M56"/>
    <property type="match status" value="1"/>
</dbReference>
<evidence type="ECO:0000313" key="5">
    <source>
        <dbReference type="Proteomes" id="UP000324233"/>
    </source>
</evidence>
<sequence length="616" mass="65067">MQATANEAILGLSGRLIWLSLLHATWLGLLAAAAVATAFQAWPGLSHRARHDASLVALVVVVLGAPTIGIAQHAAGLSRGGEADDAAVSAVVALRAAEQDRTRRPGPEVARNAETPSLPSSLEAASALLRRAAAVMSRAQPVVVTAWSLGVLGMASVLAMAMRAARRLRRSSTAAGARVQARATRLCRLLRVGRAPEIRVHATLAEPCLCGAIRPVILLPGRWLAEAGPQSVDAVLAHELAHARRADHLVNLLQRLIETWLFFHPAVHWLSRSLRRHREFCADALAVRLTGDALALARALESVALRRPVRPTRLRPGASLGGDFSSLYPRIQELLGMMPARPPRRLWPLVAFPSAAALAVLSVSVGAAQDASPPARPSPQPATAASLPAGRGPSPAAPLAIGGVQICYEVRVYDVDADTWRACDTSPLKSAGEGRGSQGWVVDSQGLVGILKPLVGDTWVQTLQYPKVTAFEGSTATFRSGLRGAEKLDLTGAATSGGIRLSVQLLSPLRTQDGIDGRLIGDPSRSASPPVEVRGNKPADPGRSEIASDTIQAPEESKAQYQGKATVPAGSSFLVCLGDFTREIRGAKVASKRLVLVTPQRIEMQPGMEIGWPPRP</sequence>
<proteinExistence type="predicted"/>
<feature type="region of interest" description="Disordered" evidence="1">
    <location>
        <begin position="369"/>
        <end position="392"/>
    </location>
</feature>
<dbReference type="AlphaFoldDB" id="A0A5B9WAP7"/>
<dbReference type="PANTHER" id="PTHR34978">
    <property type="entry name" value="POSSIBLE SENSOR-TRANSDUCER PROTEIN BLAR"/>
    <property type="match status" value="1"/>
</dbReference>
<dbReference type="RefSeq" id="WP_148597083.1">
    <property type="nucleotide sequence ID" value="NZ_CP042997.1"/>
</dbReference>
<feature type="compositionally biased region" description="Basic and acidic residues" evidence="1">
    <location>
        <begin position="534"/>
        <end position="543"/>
    </location>
</feature>
<keyword evidence="4" id="KW-0645">Protease</keyword>
<dbReference type="CDD" id="cd07341">
    <property type="entry name" value="M56_BlaR1_MecR1_like"/>
    <property type="match status" value="1"/>
</dbReference>
<keyword evidence="2" id="KW-0812">Transmembrane</keyword>
<keyword evidence="2" id="KW-0472">Membrane</keyword>
<evidence type="ECO:0000256" key="1">
    <source>
        <dbReference type="SAM" id="MobiDB-lite"/>
    </source>
</evidence>
<dbReference type="KEGG" id="agv:OJF2_61280"/>
<gene>
    <name evidence="4" type="primary">htpX_3</name>
    <name evidence="4" type="ORF">OJF2_61280</name>
</gene>
<name>A0A5B9WAP7_9BACT</name>
<keyword evidence="2" id="KW-1133">Transmembrane helix</keyword>
<keyword evidence="4" id="KW-0378">Hydrolase</keyword>
<feature type="transmembrane region" description="Helical" evidence="2">
    <location>
        <begin position="144"/>
        <end position="162"/>
    </location>
</feature>
<dbReference type="GO" id="GO:0006508">
    <property type="term" value="P:proteolysis"/>
    <property type="evidence" value="ECO:0007669"/>
    <property type="project" value="UniProtKB-KW"/>
</dbReference>
<evidence type="ECO:0000313" key="4">
    <source>
        <dbReference type="EMBL" id="QEH37537.1"/>
    </source>
</evidence>
<dbReference type="OrthoDB" id="219918at2"/>
<accession>A0A5B9WAP7</accession>
<dbReference type="InterPro" id="IPR052173">
    <property type="entry name" value="Beta-lactam_resp_regulator"/>
</dbReference>
<dbReference type="EMBL" id="CP042997">
    <property type="protein sequence ID" value="QEH37537.1"/>
    <property type="molecule type" value="Genomic_DNA"/>
</dbReference>
<keyword evidence="5" id="KW-1185">Reference proteome</keyword>
<dbReference type="GO" id="GO:0008233">
    <property type="term" value="F:peptidase activity"/>
    <property type="evidence" value="ECO:0007669"/>
    <property type="project" value="UniProtKB-KW"/>
</dbReference>
<protein>
    <submittedName>
        <fullName evidence="4">Protease HtpX</fullName>
    </submittedName>
</protein>
<dbReference type="InterPro" id="IPR008756">
    <property type="entry name" value="Peptidase_M56"/>
</dbReference>
<feature type="transmembrane region" description="Helical" evidence="2">
    <location>
        <begin position="346"/>
        <end position="368"/>
    </location>
</feature>